<sequence length="102" mass="11331">MFPMGAPPRDTISIKPFSGPSNNQFSELIKGLCIGKEMPGNAKRSFRMEGGLCVCVRCFRFAVECVPFKVTKSSLNRGKRKFFRISSSIGGLLEWANPILRS</sequence>
<evidence type="ECO:0000313" key="1">
    <source>
        <dbReference type="EMBL" id="GFU16534.1"/>
    </source>
</evidence>
<accession>A0A8X6UJF7</accession>
<dbReference type="EMBL" id="BMAW01126384">
    <property type="protein sequence ID" value="GFU16534.1"/>
    <property type="molecule type" value="Genomic_DNA"/>
</dbReference>
<organism evidence="1 2">
    <name type="scientific">Nephila pilipes</name>
    <name type="common">Giant wood spider</name>
    <name type="synonym">Nephila maculata</name>
    <dbReference type="NCBI Taxonomy" id="299642"/>
    <lineage>
        <taxon>Eukaryota</taxon>
        <taxon>Metazoa</taxon>
        <taxon>Ecdysozoa</taxon>
        <taxon>Arthropoda</taxon>
        <taxon>Chelicerata</taxon>
        <taxon>Arachnida</taxon>
        <taxon>Araneae</taxon>
        <taxon>Araneomorphae</taxon>
        <taxon>Entelegynae</taxon>
        <taxon>Araneoidea</taxon>
        <taxon>Nephilidae</taxon>
        <taxon>Nephila</taxon>
    </lineage>
</organism>
<dbReference type="AlphaFoldDB" id="A0A8X6UJF7"/>
<name>A0A8X6UJF7_NEPPI</name>
<keyword evidence="2" id="KW-1185">Reference proteome</keyword>
<protein>
    <submittedName>
        <fullName evidence="1">Uncharacterized protein</fullName>
    </submittedName>
</protein>
<comment type="caution">
    <text evidence="1">The sequence shown here is derived from an EMBL/GenBank/DDBJ whole genome shotgun (WGS) entry which is preliminary data.</text>
</comment>
<evidence type="ECO:0000313" key="2">
    <source>
        <dbReference type="Proteomes" id="UP000887013"/>
    </source>
</evidence>
<dbReference type="Proteomes" id="UP000887013">
    <property type="component" value="Unassembled WGS sequence"/>
</dbReference>
<reference evidence="1" key="1">
    <citation type="submission" date="2020-08" db="EMBL/GenBank/DDBJ databases">
        <title>Multicomponent nature underlies the extraordinary mechanical properties of spider dragline silk.</title>
        <authorList>
            <person name="Kono N."/>
            <person name="Nakamura H."/>
            <person name="Mori M."/>
            <person name="Yoshida Y."/>
            <person name="Ohtoshi R."/>
            <person name="Malay A.D."/>
            <person name="Moran D.A.P."/>
            <person name="Tomita M."/>
            <person name="Numata K."/>
            <person name="Arakawa K."/>
        </authorList>
    </citation>
    <scope>NUCLEOTIDE SEQUENCE</scope>
</reference>
<proteinExistence type="predicted"/>
<gene>
    <name evidence="1" type="ORF">NPIL_547131</name>
</gene>